<keyword evidence="1 4" id="KW-0378">Hydrolase</keyword>
<feature type="domain" description="PNPLA" evidence="5">
    <location>
        <begin position="5"/>
        <end position="199"/>
    </location>
</feature>
<proteinExistence type="predicted"/>
<sequence>MTRALVLGGGGIAGIAWETGLLHGLSESGVDILDADRFIGTSAGSTVGAQITSGTALAELFRRQVDPALQTPEIAANIDAEEIAEMFGAAVSAATDARDARRRIGEMALAAQTVPEAERLKVIEARLPVHDWPAAPLQIVAVDAATGDDRVFTAESGVSLVDAVAASCAVPGTWPPVTIGDRRYVDGGVRSMENADLAAGCDRVLVLRVTEVPGITDLDDQVAALRQDGAEVLVIAPDESAIEAIGPNVLDPTVREAAARAGYDQALRAAAEVKALWGERRA</sequence>
<keyword evidence="3 4" id="KW-0443">Lipid metabolism</keyword>
<dbReference type="InterPro" id="IPR002641">
    <property type="entry name" value="PNPLA_dom"/>
</dbReference>
<dbReference type="Proteomes" id="UP000605897">
    <property type="component" value="Unassembled WGS sequence"/>
</dbReference>
<accession>A0ABQ3II31</accession>
<feature type="short sequence motif" description="GXSXG" evidence="4">
    <location>
        <begin position="40"/>
        <end position="44"/>
    </location>
</feature>
<reference evidence="7" key="1">
    <citation type="journal article" date="2019" name="Int. J. Syst. Evol. Microbiol.">
        <title>The Global Catalogue of Microorganisms (GCM) 10K type strain sequencing project: providing services to taxonomists for standard genome sequencing and annotation.</title>
        <authorList>
            <consortium name="The Broad Institute Genomics Platform"/>
            <consortium name="The Broad Institute Genome Sequencing Center for Infectious Disease"/>
            <person name="Wu L."/>
            <person name="Ma J."/>
        </authorList>
    </citation>
    <scope>NUCLEOTIDE SEQUENCE [LARGE SCALE GENOMIC DNA]</scope>
    <source>
        <strain evidence="7">CGMCC 4.7677</strain>
    </source>
</reference>
<dbReference type="PANTHER" id="PTHR14226:SF57">
    <property type="entry name" value="BLR7027 PROTEIN"/>
    <property type="match status" value="1"/>
</dbReference>
<protein>
    <submittedName>
        <fullName evidence="6">Patatin</fullName>
    </submittedName>
</protein>
<dbReference type="PROSITE" id="PS51635">
    <property type="entry name" value="PNPLA"/>
    <property type="match status" value="1"/>
</dbReference>
<evidence type="ECO:0000256" key="2">
    <source>
        <dbReference type="ARBA" id="ARBA00022963"/>
    </source>
</evidence>
<feature type="short sequence motif" description="GXGXXG" evidence="4">
    <location>
        <begin position="9"/>
        <end position="14"/>
    </location>
</feature>
<feature type="active site" description="Proton acceptor" evidence="4">
    <location>
        <position position="186"/>
    </location>
</feature>
<feature type="active site" description="Nucleophile" evidence="4">
    <location>
        <position position="42"/>
    </location>
</feature>
<evidence type="ECO:0000313" key="7">
    <source>
        <dbReference type="Proteomes" id="UP000605897"/>
    </source>
</evidence>
<dbReference type="SUPFAM" id="SSF52151">
    <property type="entry name" value="FabD/lysophospholipase-like"/>
    <property type="match status" value="1"/>
</dbReference>
<dbReference type="RefSeq" id="WP_191243321.1">
    <property type="nucleotide sequence ID" value="NZ_BNAU01000001.1"/>
</dbReference>
<organism evidence="6 7">
    <name type="scientific">Amycolatopsis deserti</name>
    <dbReference type="NCBI Taxonomy" id="185696"/>
    <lineage>
        <taxon>Bacteria</taxon>
        <taxon>Bacillati</taxon>
        <taxon>Actinomycetota</taxon>
        <taxon>Actinomycetes</taxon>
        <taxon>Pseudonocardiales</taxon>
        <taxon>Pseudonocardiaceae</taxon>
        <taxon>Amycolatopsis</taxon>
    </lineage>
</organism>
<gene>
    <name evidence="6" type="ORF">GCM10017786_10740</name>
</gene>
<name>A0ABQ3II31_9PSEU</name>
<keyword evidence="7" id="KW-1185">Reference proteome</keyword>
<dbReference type="InterPro" id="IPR050301">
    <property type="entry name" value="NTE"/>
</dbReference>
<dbReference type="Gene3D" id="3.40.1090.10">
    <property type="entry name" value="Cytosolic phospholipase A2 catalytic domain"/>
    <property type="match status" value="2"/>
</dbReference>
<dbReference type="EMBL" id="BNAU01000001">
    <property type="protein sequence ID" value="GHE81975.1"/>
    <property type="molecule type" value="Genomic_DNA"/>
</dbReference>
<dbReference type="PANTHER" id="PTHR14226">
    <property type="entry name" value="NEUROPATHY TARGET ESTERASE/SWISS CHEESE D.MELANOGASTER"/>
    <property type="match status" value="1"/>
</dbReference>
<keyword evidence="2 4" id="KW-0442">Lipid degradation</keyword>
<dbReference type="Pfam" id="PF01734">
    <property type="entry name" value="Patatin"/>
    <property type="match status" value="1"/>
</dbReference>
<evidence type="ECO:0000256" key="3">
    <source>
        <dbReference type="ARBA" id="ARBA00023098"/>
    </source>
</evidence>
<dbReference type="InterPro" id="IPR016035">
    <property type="entry name" value="Acyl_Trfase/lysoPLipase"/>
</dbReference>
<evidence type="ECO:0000259" key="5">
    <source>
        <dbReference type="PROSITE" id="PS51635"/>
    </source>
</evidence>
<evidence type="ECO:0000313" key="6">
    <source>
        <dbReference type="EMBL" id="GHE81975.1"/>
    </source>
</evidence>
<evidence type="ECO:0000256" key="1">
    <source>
        <dbReference type="ARBA" id="ARBA00022801"/>
    </source>
</evidence>
<evidence type="ECO:0000256" key="4">
    <source>
        <dbReference type="PROSITE-ProRule" id="PRU01161"/>
    </source>
</evidence>
<comment type="caution">
    <text evidence="6">The sequence shown here is derived from an EMBL/GenBank/DDBJ whole genome shotgun (WGS) entry which is preliminary data.</text>
</comment>
<feature type="short sequence motif" description="DGA/G" evidence="4">
    <location>
        <begin position="186"/>
        <end position="188"/>
    </location>
</feature>